<evidence type="ECO:0000256" key="12">
    <source>
        <dbReference type="SAM" id="Phobius"/>
    </source>
</evidence>
<sequence length="1256" mass="139886">MAAETGVCKVAPEVAGNLGVSGLDTCSTHDPDPNGIGNEDQASYPDHSYVFVIGADANSDDSLEINVVASADVTSVLESKSSVQHFGANMDVDEHLMGGKNGTTEASDGYPLEINGLSAETEISPFGGVGLLDENNLKTNCRLKLDAPNGTLDFDNGGFNKPLKEGGIENVERTCRKPSMVNDDTLKQESLFVDEDGIQDQIEDHFMETDCVAEAKTKQDGDPKGKITTSELVLAEKSNDQNEKTENVADTELKKVEEQIISESSSGLEKNRESEVPKLGLFSKSGEEANTNNKLSPLNIPLQTKDACEREIILRSTETSQVSAEDVADCHLQDVCAEENEINFTLKIMEAVKGEVSQTTFLNPGLERYQIDDKMETQSALGAAGDDMKWSIVPGDTVECSSDKEKEEAINMDCSFGTVCGQVSKGTSKEFSVSHVENSIQYPKDSGELSYSNKVTQESTASDNETKAPVLSRSFSASSGEFNASLTEVKCSDAENFVIASCSSVDGANSHTVENEPFCLNSQEVYTVISTSSGCDSTLQTVTCIEKEPTFKDGNAHAGADVSLWKSEDGTDPYTYTDQELEPECHDFSALGKIDSSNHVTVTSRVVVLDDFVVDEEVCANIMLESAEVNNVGEQFSGVMGSKAGTLLFQGNKDTGILLNENISKASSKGSSTDAITGENASVDAVPKPFNFLIRIPRFHDEKLKEQLKAAKLEVNEKTKLRDAIQAEIQKKRVNNQIHGIDYEYAKGESRSLRKLLALKRMEISSLQSIINKAKNAISIEDMNSRINNMEHMIQHETLPLREEKELIRDIKQLKQFREQLSCNMGSQSEIQQALDQREDAEERVKILRKELAILKDRMSVAQTMIMEVENKFDDENKKIKELQAQFRAADDIRQAAYARWQNLREQLSQKNKYFVEYKDDEVTATNCAFNGDREALHHLCMNQVEKFMELWNGNGEFRSEYTGFNARSTLRRLGSLDGRSLGPDEKPPNLPIYDNKERNDNVDCISRHSLELEQQMSTENVALDVQSIKMVKESKEQIVTTKGPANHQLGSDSGYFSGKEITDVMQEEDSVKTSKEVELARKEEEIRRDEAEAKKKEELRLEQLAKAKEAREKKKRHDEKMQMREEMRARKEAELKEKEKEKKMRKKERKKAASASTDVNDSSETGESTMDVVKEEIQLSDNSSCATTKRTNKTSIASKQSKTKSLPPALRNRNKRKWQQWMWVSLTSVVVILVFWLGNMGFFANVNLKRHSPAY</sequence>
<keyword evidence="14" id="KW-1185">Reference proteome</keyword>
<accession>A0A2Z7C8A6</accession>
<feature type="compositionally biased region" description="Polar residues" evidence="11">
    <location>
        <begin position="1155"/>
        <end position="1169"/>
    </location>
</feature>
<dbReference type="OrthoDB" id="1703439at2759"/>
<keyword evidence="7 10" id="KW-0175">Coiled coil</keyword>
<keyword evidence="8 12" id="KW-0472">Membrane</keyword>
<keyword evidence="3" id="KW-1003">Cell membrane</keyword>
<evidence type="ECO:0000256" key="5">
    <source>
        <dbReference type="ARBA" id="ARBA00022824"/>
    </source>
</evidence>
<gene>
    <name evidence="13" type="ORF">F511_04478</name>
</gene>
<proteinExistence type="inferred from homology"/>
<feature type="compositionally biased region" description="Basic residues" evidence="11">
    <location>
        <begin position="1144"/>
        <end position="1153"/>
    </location>
</feature>
<dbReference type="EMBL" id="KQ998209">
    <property type="protein sequence ID" value="KZV43086.1"/>
    <property type="molecule type" value="Genomic_DNA"/>
</dbReference>
<keyword evidence="4 12" id="KW-0812">Transmembrane</keyword>
<dbReference type="GO" id="GO:0005886">
    <property type="term" value="C:plasma membrane"/>
    <property type="evidence" value="ECO:0007669"/>
    <property type="project" value="UniProtKB-SubCell"/>
</dbReference>
<feature type="region of interest" description="Disordered" evidence="11">
    <location>
        <begin position="976"/>
        <end position="998"/>
    </location>
</feature>
<evidence type="ECO:0000256" key="7">
    <source>
        <dbReference type="ARBA" id="ARBA00023054"/>
    </source>
</evidence>
<keyword evidence="5" id="KW-0256">Endoplasmic reticulum</keyword>
<feature type="compositionally biased region" description="Basic and acidic residues" evidence="11">
    <location>
        <begin position="1108"/>
        <end position="1143"/>
    </location>
</feature>
<evidence type="ECO:0000256" key="11">
    <source>
        <dbReference type="SAM" id="MobiDB-lite"/>
    </source>
</evidence>
<feature type="compositionally biased region" description="Polar residues" evidence="11">
    <location>
        <begin position="449"/>
        <end position="463"/>
    </location>
</feature>
<feature type="region of interest" description="Disordered" evidence="11">
    <location>
        <begin position="447"/>
        <end position="469"/>
    </location>
</feature>
<name>A0A2Z7C8A6_9LAMI</name>
<keyword evidence="6 12" id="KW-1133">Transmembrane helix</keyword>
<feature type="coiled-coil region" evidence="10">
    <location>
        <begin position="824"/>
        <end position="886"/>
    </location>
</feature>
<protein>
    <submittedName>
        <fullName evidence="13">Microtubule-associated protein futsch</fullName>
    </submittedName>
</protein>
<reference evidence="13 14" key="1">
    <citation type="journal article" date="2015" name="Proc. Natl. Acad. Sci. U.S.A.">
        <title>The resurrection genome of Boea hygrometrica: A blueprint for survival of dehydration.</title>
        <authorList>
            <person name="Xiao L."/>
            <person name="Yang G."/>
            <person name="Zhang L."/>
            <person name="Yang X."/>
            <person name="Zhao S."/>
            <person name="Ji Z."/>
            <person name="Zhou Q."/>
            <person name="Hu M."/>
            <person name="Wang Y."/>
            <person name="Chen M."/>
            <person name="Xu Y."/>
            <person name="Jin H."/>
            <person name="Xiao X."/>
            <person name="Hu G."/>
            <person name="Bao F."/>
            <person name="Hu Y."/>
            <person name="Wan P."/>
            <person name="Li L."/>
            <person name="Deng X."/>
            <person name="Kuang T."/>
            <person name="Xiang C."/>
            <person name="Zhu J.K."/>
            <person name="Oliver M.J."/>
            <person name="He Y."/>
        </authorList>
    </citation>
    <scope>NUCLEOTIDE SEQUENCE [LARGE SCALE GENOMIC DNA]</scope>
    <source>
        <strain evidence="14">cv. XS01</strain>
    </source>
</reference>
<dbReference type="PANTHER" id="PTHR32219:SF3">
    <property type="entry name" value="CALPONIN-LIKE DOMAIN PROTEIN"/>
    <property type="match status" value="1"/>
</dbReference>
<evidence type="ECO:0000256" key="6">
    <source>
        <dbReference type="ARBA" id="ARBA00022989"/>
    </source>
</evidence>
<feature type="region of interest" description="Disordered" evidence="11">
    <location>
        <begin position="1108"/>
        <end position="1209"/>
    </location>
</feature>
<evidence type="ECO:0000256" key="1">
    <source>
        <dbReference type="ARBA" id="ARBA00004162"/>
    </source>
</evidence>
<feature type="coiled-coil region" evidence="10">
    <location>
        <begin position="701"/>
        <end position="728"/>
    </location>
</feature>
<evidence type="ECO:0000256" key="2">
    <source>
        <dbReference type="ARBA" id="ARBA00004389"/>
    </source>
</evidence>
<feature type="compositionally biased region" description="Polar residues" evidence="11">
    <location>
        <begin position="1180"/>
        <end position="1205"/>
    </location>
</feature>
<organism evidence="13 14">
    <name type="scientific">Dorcoceras hygrometricum</name>
    <dbReference type="NCBI Taxonomy" id="472368"/>
    <lineage>
        <taxon>Eukaryota</taxon>
        <taxon>Viridiplantae</taxon>
        <taxon>Streptophyta</taxon>
        <taxon>Embryophyta</taxon>
        <taxon>Tracheophyta</taxon>
        <taxon>Spermatophyta</taxon>
        <taxon>Magnoliopsida</taxon>
        <taxon>eudicotyledons</taxon>
        <taxon>Gunneridae</taxon>
        <taxon>Pentapetalae</taxon>
        <taxon>asterids</taxon>
        <taxon>lamiids</taxon>
        <taxon>Lamiales</taxon>
        <taxon>Gesneriaceae</taxon>
        <taxon>Didymocarpoideae</taxon>
        <taxon>Trichosporeae</taxon>
        <taxon>Loxocarpinae</taxon>
        <taxon>Dorcoceras</taxon>
    </lineage>
</organism>
<evidence type="ECO:0000256" key="3">
    <source>
        <dbReference type="ARBA" id="ARBA00022475"/>
    </source>
</evidence>
<feature type="transmembrane region" description="Helical" evidence="12">
    <location>
        <begin position="1222"/>
        <end position="1244"/>
    </location>
</feature>
<evidence type="ECO:0000256" key="9">
    <source>
        <dbReference type="ARBA" id="ARBA00038080"/>
    </source>
</evidence>
<dbReference type="GO" id="GO:0005789">
    <property type="term" value="C:endoplasmic reticulum membrane"/>
    <property type="evidence" value="ECO:0007669"/>
    <property type="project" value="UniProtKB-SubCell"/>
</dbReference>
<dbReference type="Proteomes" id="UP000250235">
    <property type="component" value="Unassembled WGS sequence"/>
</dbReference>
<dbReference type="AlphaFoldDB" id="A0A2Z7C8A6"/>
<comment type="subcellular location">
    <subcellularLocation>
        <location evidence="1">Cell membrane</location>
        <topology evidence="1">Single-pass membrane protein</topology>
    </subcellularLocation>
    <subcellularLocation>
        <location evidence="2">Endoplasmic reticulum membrane</location>
        <topology evidence="2">Single-pass membrane protein</topology>
    </subcellularLocation>
</comment>
<evidence type="ECO:0000313" key="13">
    <source>
        <dbReference type="EMBL" id="KZV43086.1"/>
    </source>
</evidence>
<evidence type="ECO:0000256" key="4">
    <source>
        <dbReference type="ARBA" id="ARBA00022692"/>
    </source>
</evidence>
<evidence type="ECO:0000256" key="8">
    <source>
        <dbReference type="ARBA" id="ARBA00023136"/>
    </source>
</evidence>
<comment type="similarity">
    <text evidence="9">Belongs to the plant Proton pump-interactor protein family.</text>
</comment>
<dbReference type="InterPro" id="IPR055282">
    <property type="entry name" value="PPI1-4"/>
</dbReference>
<evidence type="ECO:0000256" key="10">
    <source>
        <dbReference type="SAM" id="Coils"/>
    </source>
</evidence>
<dbReference type="PANTHER" id="PTHR32219">
    <property type="entry name" value="RNA-BINDING PROTEIN YLMH-RELATED"/>
    <property type="match status" value="1"/>
</dbReference>
<evidence type="ECO:0000313" key="14">
    <source>
        <dbReference type="Proteomes" id="UP000250235"/>
    </source>
</evidence>